<gene>
    <name evidence="4" type="ordered locus">Fraau_2617</name>
</gene>
<dbReference type="HOGENOM" id="CLU_018524_1_1_6"/>
<accession>H8KYF6</accession>
<sequence>MTKDAAMDGSSTATSIRHLDPAHWEMANRQLLAKALAEFSHEDLLHPLPSTAGSSGDEYRLGTPDGLVLYRFRARRYALAHWRVDPASLCRTKAGQTAPIELMEFLLEFREMLGLGPEVLPVYMEEISSTLAAACYQLEYPALDAPALAMADFQSIEAGMREGHPAFVANHGRVGFGLDDHQRYAPESARPQSLLWLAVHRRHARFDAIAGLDHASLLLQELGPETIRRFSRQLQSAGSEAGDYLWMPVHPWQWQHKIATAFAADIARRDIIPLGLGEDRYQAQQSIRTWFNRSHPQRAYVKTALSILNMGFMRGLSAEYMVSTPAINQWLARLIHQDPVLRQLEFDILREVAAIGYRQPQYQQATSAGSAYRKMLAALWRESPVPRLQAGQRLMTMAALLHLDRHGQSLLAALVQASGLTPEAWLESYLHAWLSPLLHCFFAYGLVFMPHGENVILVLEQHAVCRIWMKDIGEEIAVMDPEQILPPAVQRIAVQVPDALQPLSIFTDMLDGFLRFMAPIMDVHLDYPEDRFWTAVANCVHRYQQAHPERAARFAASDLFVPQFPRSCLNRLQLRNNLQMVDLADPAGSLQLAGQLPNPIAGIRPPSPAPGVPVHG</sequence>
<dbReference type="Gene3D" id="1.10.510.40">
    <property type="match status" value="1"/>
</dbReference>
<dbReference type="RefSeq" id="WP_014403963.1">
    <property type="nucleotide sequence ID" value="NC_017033.1"/>
</dbReference>
<dbReference type="KEGG" id="fau:Fraau_2617"/>
<dbReference type="eggNOG" id="COG4264">
    <property type="taxonomic scope" value="Bacteria"/>
</dbReference>
<dbReference type="InterPro" id="IPR007310">
    <property type="entry name" value="Aerobactin_biosyn_IucA/IucC_N"/>
</dbReference>
<keyword evidence="5" id="KW-1185">Reference proteome</keyword>
<evidence type="ECO:0000256" key="1">
    <source>
        <dbReference type="ARBA" id="ARBA00004924"/>
    </source>
</evidence>
<dbReference type="Pfam" id="PF04183">
    <property type="entry name" value="IucA_IucC"/>
    <property type="match status" value="1"/>
</dbReference>
<dbReference type="Gene3D" id="3.30.310.280">
    <property type="match status" value="1"/>
</dbReference>
<evidence type="ECO:0000259" key="3">
    <source>
        <dbReference type="Pfam" id="PF06276"/>
    </source>
</evidence>
<name>H8KYF6_FRAAD</name>
<organism evidence="4 5">
    <name type="scientific">Frateuria aurantia (strain ATCC 33424 / DSM 6220 / KCTC 2777 / LMG 1558 / NBRC 3245 / NCIMB 13370)</name>
    <name type="common">Acetobacter aurantius</name>
    <dbReference type="NCBI Taxonomy" id="767434"/>
    <lineage>
        <taxon>Bacteria</taxon>
        <taxon>Pseudomonadati</taxon>
        <taxon>Pseudomonadota</taxon>
        <taxon>Gammaproteobacteria</taxon>
        <taxon>Lysobacterales</taxon>
        <taxon>Rhodanobacteraceae</taxon>
        <taxon>Frateuria</taxon>
    </lineage>
</organism>
<dbReference type="InterPro" id="IPR037455">
    <property type="entry name" value="LucA/IucC-like"/>
</dbReference>
<dbReference type="EMBL" id="CP003350">
    <property type="protein sequence ID" value="AFC86960.1"/>
    <property type="molecule type" value="Genomic_DNA"/>
</dbReference>
<dbReference type="PANTHER" id="PTHR34384">
    <property type="entry name" value="L-2,3-DIAMINOPROPANOATE--CITRATE LIGASE"/>
    <property type="match status" value="1"/>
</dbReference>
<dbReference type="Proteomes" id="UP000005234">
    <property type="component" value="Chromosome"/>
</dbReference>
<dbReference type="PANTHER" id="PTHR34384:SF6">
    <property type="entry name" value="STAPHYLOFERRIN B SYNTHASE"/>
    <property type="match status" value="1"/>
</dbReference>
<feature type="domain" description="Aerobactin siderophore biosynthesis IucA/IucC N-terminal" evidence="2">
    <location>
        <begin position="152"/>
        <end position="402"/>
    </location>
</feature>
<dbReference type="STRING" id="767434.Fraau_2617"/>
<dbReference type="AlphaFoldDB" id="H8KYF6"/>
<proteinExistence type="predicted"/>
<dbReference type="Pfam" id="PF06276">
    <property type="entry name" value="FhuF"/>
    <property type="match status" value="1"/>
</dbReference>
<reference evidence="4" key="1">
    <citation type="submission" date="2012-02" db="EMBL/GenBank/DDBJ databases">
        <title>The complete genome of Frateuria aurantia DSM 6220.</title>
        <authorList>
            <consortium name="US DOE Joint Genome Institute (JGI-PGF)"/>
            <person name="Lucas S."/>
            <person name="Copeland A."/>
            <person name="Lapidus A."/>
            <person name="Glavina del Rio T."/>
            <person name="Dalin E."/>
            <person name="Tice H."/>
            <person name="Bruce D."/>
            <person name="Goodwin L."/>
            <person name="Pitluck S."/>
            <person name="Peters L."/>
            <person name="Ovchinnikova G."/>
            <person name="Teshima H."/>
            <person name="Kyrpides N."/>
            <person name="Mavromatis K."/>
            <person name="Ivanova N."/>
            <person name="Brettin T."/>
            <person name="Detter J.C."/>
            <person name="Han C."/>
            <person name="Larimer F."/>
            <person name="Land M."/>
            <person name="Hauser L."/>
            <person name="Markowitz V."/>
            <person name="Cheng J.-F."/>
            <person name="Hugenholtz P."/>
            <person name="Woyke T."/>
            <person name="Wu D."/>
            <person name="Brambilla E."/>
            <person name="Klenk H.-P."/>
            <person name="Eisen J.A."/>
        </authorList>
    </citation>
    <scope>NUCLEOTIDE SEQUENCE</scope>
    <source>
        <strain evidence="4">DSM 6220</strain>
    </source>
</reference>
<evidence type="ECO:0000259" key="2">
    <source>
        <dbReference type="Pfam" id="PF04183"/>
    </source>
</evidence>
<dbReference type="GO" id="GO:0019290">
    <property type="term" value="P:siderophore biosynthetic process"/>
    <property type="evidence" value="ECO:0007669"/>
    <property type="project" value="InterPro"/>
</dbReference>
<feature type="domain" description="Aerobactin siderophore biosynthesis IucA/IucC-like C-terminal" evidence="3">
    <location>
        <begin position="423"/>
        <end position="580"/>
    </location>
</feature>
<comment type="pathway">
    <text evidence="1">Siderophore biosynthesis.</text>
</comment>
<protein>
    <submittedName>
        <fullName evidence="4">Siderophore synthetase component</fullName>
    </submittedName>
</protein>
<evidence type="ECO:0000313" key="4">
    <source>
        <dbReference type="EMBL" id="AFC86960.1"/>
    </source>
</evidence>
<evidence type="ECO:0000313" key="5">
    <source>
        <dbReference type="Proteomes" id="UP000005234"/>
    </source>
</evidence>
<dbReference type="Gene3D" id="6.10.250.3370">
    <property type="match status" value="1"/>
</dbReference>
<dbReference type="GO" id="GO:0016881">
    <property type="term" value="F:acid-amino acid ligase activity"/>
    <property type="evidence" value="ECO:0007669"/>
    <property type="project" value="UniProtKB-ARBA"/>
</dbReference>
<dbReference type="InterPro" id="IPR022770">
    <property type="entry name" value="IucA/IucC-like_C"/>
</dbReference>